<dbReference type="Proteomes" id="UP000576225">
    <property type="component" value="Unassembled WGS sequence"/>
</dbReference>
<reference evidence="1 2" key="1">
    <citation type="submission" date="2020-04" db="EMBL/GenBank/DDBJ databases">
        <authorList>
            <person name="Hitch T.C.A."/>
            <person name="Wylensek D."/>
            <person name="Clavel T."/>
        </authorList>
    </citation>
    <scope>NUCLEOTIDE SEQUENCE [LARGE SCALE GENOMIC DNA]</scope>
    <source>
        <strain evidence="1 2">COR2-253-APC-1A</strain>
    </source>
</reference>
<dbReference type="RefSeq" id="WP_168961284.1">
    <property type="nucleotide sequence ID" value="NZ_CALXNT010000088.1"/>
</dbReference>
<evidence type="ECO:0000313" key="2">
    <source>
        <dbReference type="Proteomes" id="UP000576225"/>
    </source>
</evidence>
<dbReference type="AlphaFoldDB" id="A0A848ASK9"/>
<proteinExistence type="predicted"/>
<protein>
    <submittedName>
        <fullName evidence="1">Uncharacterized protein</fullName>
    </submittedName>
</protein>
<gene>
    <name evidence="1" type="ORF">HF882_01295</name>
</gene>
<accession>A0A848ASK9</accession>
<evidence type="ECO:0000313" key="1">
    <source>
        <dbReference type="EMBL" id="NMD85213.1"/>
    </source>
</evidence>
<organism evidence="1 2">
    <name type="scientific">Victivallis vadensis</name>
    <dbReference type="NCBI Taxonomy" id="172901"/>
    <lineage>
        <taxon>Bacteria</taxon>
        <taxon>Pseudomonadati</taxon>
        <taxon>Lentisphaerota</taxon>
        <taxon>Lentisphaeria</taxon>
        <taxon>Victivallales</taxon>
        <taxon>Victivallaceae</taxon>
        <taxon>Victivallis</taxon>
    </lineage>
</organism>
<name>A0A848ASK9_9BACT</name>
<sequence>MFKFDENIKSHMPFAAPDPQNGFQPRLFCCIMIGGKWKIHQFKNRTWVRINTGLPEDATECSPVAECIDGVWHLTFIAGGAEGNRLFRLYHICDLDAGTLPVILCPADVGFLQKNTLVHASRHGPLIIEKSGKVIKVAFNDAEYLYRVDFDPFCPSRLYISGQTFSGEIFSRIYLTGKNELYSLEADGVPAYKAAFWKEQCFYAQRNGTGFEDRRIVKAERIRRTRLNEKELVTVEIESARQLSQNNDEEFE</sequence>
<dbReference type="EMBL" id="JABAEW010000002">
    <property type="protein sequence ID" value="NMD85213.1"/>
    <property type="molecule type" value="Genomic_DNA"/>
</dbReference>
<comment type="caution">
    <text evidence="1">The sequence shown here is derived from an EMBL/GenBank/DDBJ whole genome shotgun (WGS) entry which is preliminary data.</text>
</comment>